<organism evidence="9 10">
    <name type="scientific">Gigaspora margarita</name>
    <dbReference type="NCBI Taxonomy" id="4874"/>
    <lineage>
        <taxon>Eukaryota</taxon>
        <taxon>Fungi</taxon>
        <taxon>Fungi incertae sedis</taxon>
        <taxon>Mucoromycota</taxon>
        <taxon>Glomeromycotina</taxon>
        <taxon>Glomeromycetes</taxon>
        <taxon>Diversisporales</taxon>
        <taxon>Gigasporaceae</taxon>
        <taxon>Gigaspora</taxon>
    </lineage>
</organism>
<dbReference type="SUPFAM" id="SSF56784">
    <property type="entry name" value="HAD-like"/>
    <property type="match status" value="1"/>
</dbReference>
<evidence type="ECO:0000256" key="4">
    <source>
        <dbReference type="ARBA" id="ARBA00022842"/>
    </source>
</evidence>
<evidence type="ECO:0000256" key="2">
    <source>
        <dbReference type="ARBA" id="ARBA00022692"/>
    </source>
</evidence>
<keyword evidence="3" id="KW-0479">Metal-binding</keyword>
<feature type="transmembrane region" description="Helical" evidence="7">
    <location>
        <begin position="282"/>
        <end position="303"/>
    </location>
</feature>
<feature type="transmembrane region" description="Helical" evidence="7">
    <location>
        <begin position="381"/>
        <end position="401"/>
    </location>
</feature>
<dbReference type="Gene3D" id="3.40.50.1000">
    <property type="entry name" value="HAD superfamily/HAD-like"/>
    <property type="match status" value="1"/>
</dbReference>
<feature type="transmembrane region" description="Helical" evidence="7">
    <location>
        <begin position="348"/>
        <end position="366"/>
    </location>
</feature>
<evidence type="ECO:0000256" key="3">
    <source>
        <dbReference type="ARBA" id="ARBA00022723"/>
    </source>
</evidence>
<dbReference type="Pfam" id="PF16212">
    <property type="entry name" value="PhoLip_ATPase_C"/>
    <property type="match status" value="1"/>
</dbReference>
<evidence type="ECO:0000256" key="6">
    <source>
        <dbReference type="ARBA" id="ARBA00023136"/>
    </source>
</evidence>
<comment type="caution">
    <text evidence="9">The sequence shown here is derived from an EMBL/GenBank/DDBJ whole genome shotgun (WGS) entry which is preliminary data.</text>
</comment>
<dbReference type="SUPFAM" id="SSF81665">
    <property type="entry name" value="Calcium ATPase, transmembrane domain M"/>
    <property type="match status" value="1"/>
</dbReference>
<accession>A0ABN7VFB1</accession>
<protein>
    <submittedName>
        <fullName evidence="9">36381_t:CDS:1</fullName>
    </submittedName>
</protein>
<comment type="subcellular location">
    <subcellularLocation>
        <location evidence="1">Membrane</location>
        <topology evidence="1">Multi-pass membrane protein</topology>
    </subcellularLocation>
</comment>
<dbReference type="InterPro" id="IPR036412">
    <property type="entry name" value="HAD-like_sf"/>
</dbReference>
<dbReference type="EMBL" id="CAJVQB010013278">
    <property type="protein sequence ID" value="CAG8761122.1"/>
    <property type="molecule type" value="Genomic_DNA"/>
</dbReference>
<sequence length="442" mass="50742">MSIIIRRPETGIVLFCKGADNISFERLASGHRTLTVAYRVLDKSFYESWAKKYQEASTAINERSSKIDACADEIEKDPILLGATVIENKLKESVPECIEQLRGDKLETAINIGFVTQLLTKDMRFWIVKGSKKETVEKQLDNIYASLITVDSSALAYLLDDEKARLKILELSDHFYSVICCCVSPLQKALVVDLVRRGKDLQHQPWAANVVVGISRQEGVQAAMASDYNIAQFRYLKKLLLVHGHWDYMRTTDQSVCDSYCLKYPSIYSLGIKRMRYSKKLFTIYFLDGIWQSLIVYFTFYFIYSMSTNVTASQGLDAGSIEFSTSVALTVIITANLFVCFNTYYWNWIVWAILISEIVIIFSYVLKSPIYGIGQQLIGEGTFWFGMALAILLAFLPRYVITFVKQWWYPDDLDIFRQIRKSDKIARKEKLKKSKNNITDRS</sequence>
<keyword evidence="6 7" id="KW-0472">Membrane</keyword>
<proteinExistence type="predicted"/>
<evidence type="ECO:0000256" key="7">
    <source>
        <dbReference type="SAM" id="Phobius"/>
    </source>
</evidence>
<dbReference type="PANTHER" id="PTHR24092">
    <property type="entry name" value="PROBABLE PHOSPHOLIPID-TRANSPORTING ATPASE"/>
    <property type="match status" value="1"/>
</dbReference>
<dbReference type="InterPro" id="IPR032630">
    <property type="entry name" value="P_typ_ATPase_c"/>
</dbReference>
<name>A0ABN7VFB1_GIGMA</name>
<keyword evidence="5 7" id="KW-1133">Transmembrane helix</keyword>
<gene>
    <name evidence="9" type="ORF">GMARGA_LOCUS17492</name>
</gene>
<feature type="domain" description="P-type ATPase C-terminal" evidence="8">
    <location>
        <begin position="252"/>
        <end position="410"/>
    </location>
</feature>
<evidence type="ECO:0000259" key="8">
    <source>
        <dbReference type="Pfam" id="PF16212"/>
    </source>
</evidence>
<keyword evidence="4" id="KW-0460">Magnesium</keyword>
<keyword evidence="2 7" id="KW-0812">Transmembrane</keyword>
<evidence type="ECO:0000256" key="5">
    <source>
        <dbReference type="ARBA" id="ARBA00022989"/>
    </source>
</evidence>
<evidence type="ECO:0000313" key="10">
    <source>
        <dbReference type="Proteomes" id="UP000789901"/>
    </source>
</evidence>
<dbReference type="Proteomes" id="UP000789901">
    <property type="component" value="Unassembled WGS sequence"/>
</dbReference>
<evidence type="ECO:0000256" key="1">
    <source>
        <dbReference type="ARBA" id="ARBA00004141"/>
    </source>
</evidence>
<feature type="transmembrane region" description="Helical" evidence="7">
    <location>
        <begin position="323"/>
        <end position="341"/>
    </location>
</feature>
<reference evidence="9 10" key="1">
    <citation type="submission" date="2021-06" db="EMBL/GenBank/DDBJ databases">
        <authorList>
            <person name="Kallberg Y."/>
            <person name="Tangrot J."/>
            <person name="Rosling A."/>
        </authorList>
    </citation>
    <scope>NUCLEOTIDE SEQUENCE [LARGE SCALE GENOMIC DNA]</scope>
    <source>
        <strain evidence="9 10">120-4 pot B 10/14</strain>
    </source>
</reference>
<keyword evidence="10" id="KW-1185">Reference proteome</keyword>
<dbReference type="InterPro" id="IPR023298">
    <property type="entry name" value="ATPase_P-typ_TM_dom_sf"/>
</dbReference>
<evidence type="ECO:0000313" key="9">
    <source>
        <dbReference type="EMBL" id="CAG8761122.1"/>
    </source>
</evidence>
<dbReference type="InterPro" id="IPR023214">
    <property type="entry name" value="HAD_sf"/>
</dbReference>